<keyword evidence="2" id="KW-1185">Reference proteome</keyword>
<dbReference type="AlphaFoldDB" id="A0A1E1L580"/>
<accession>A0A1E1L580</accession>
<name>A0A1E1L580_9HELO</name>
<reference evidence="2" key="1">
    <citation type="submission" date="2016-03" db="EMBL/GenBank/DDBJ databases">
        <authorList>
            <person name="Guldener U."/>
        </authorList>
    </citation>
    <scope>NUCLEOTIDE SEQUENCE [LARGE SCALE GENOMIC DNA]</scope>
    <source>
        <strain evidence="2">04CH-RAC-A.6.1</strain>
    </source>
</reference>
<protein>
    <submittedName>
        <fullName evidence="1">Uncharacterized protein</fullName>
    </submittedName>
</protein>
<evidence type="ECO:0000313" key="1">
    <source>
        <dbReference type="EMBL" id="CZT05665.1"/>
    </source>
</evidence>
<dbReference type="Proteomes" id="UP000178912">
    <property type="component" value="Unassembled WGS sequence"/>
</dbReference>
<gene>
    <name evidence="1" type="ORF">RAG0_11649</name>
</gene>
<organism evidence="1 2">
    <name type="scientific">Rhynchosporium agropyri</name>
    <dbReference type="NCBI Taxonomy" id="914238"/>
    <lineage>
        <taxon>Eukaryota</taxon>
        <taxon>Fungi</taxon>
        <taxon>Dikarya</taxon>
        <taxon>Ascomycota</taxon>
        <taxon>Pezizomycotina</taxon>
        <taxon>Leotiomycetes</taxon>
        <taxon>Helotiales</taxon>
        <taxon>Ploettnerulaceae</taxon>
        <taxon>Rhynchosporium</taxon>
    </lineage>
</organism>
<dbReference type="EMBL" id="FJUX01000078">
    <property type="protein sequence ID" value="CZT05665.1"/>
    <property type="molecule type" value="Genomic_DNA"/>
</dbReference>
<evidence type="ECO:0000313" key="2">
    <source>
        <dbReference type="Proteomes" id="UP000178912"/>
    </source>
</evidence>
<sequence length="48" mass="5478">MNGFAWLWSAKAVRRRARGFCTGDVVPAKIAGWEVELCVELDWVNGRR</sequence>
<proteinExistence type="predicted"/>